<evidence type="ECO:0000313" key="12">
    <source>
        <dbReference type="EMBL" id="AEX06256.1"/>
    </source>
</evidence>
<dbReference type="HOGENOM" id="CLU_078149_0_0_6"/>
<dbReference type="Proteomes" id="UP000007843">
    <property type="component" value="Chromosome"/>
</dbReference>
<protein>
    <recommendedName>
        <fullName evidence="10">2,3-dihydroxyphenylpropionate/2,3-dihydroxicinnamic acid 1,2-dioxygenase</fullName>
        <ecNumber evidence="10">1.13.11.16</ecNumber>
    </recommendedName>
    <alternativeName>
        <fullName evidence="10">3-carboxyethylcatechol 2,3-dioxygenase</fullName>
    </alternativeName>
</protein>
<evidence type="ECO:0000256" key="2">
    <source>
        <dbReference type="ARBA" id="ARBA00001843"/>
    </source>
</evidence>
<dbReference type="CDD" id="cd07365">
    <property type="entry name" value="MhpB_like"/>
    <property type="match status" value="1"/>
</dbReference>
<evidence type="ECO:0000256" key="7">
    <source>
        <dbReference type="ARBA" id="ARBA00022964"/>
    </source>
</evidence>
<gene>
    <name evidence="10 12" type="primary">mhpB</name>
    <name evidence="12" type="ordered locus">KOX_22690</name>
</gene>
<comment type="pathway">
    <text evidence="3 10">Aromatic compound metabolism; 3-phenylpropanoate degradation.</text>
</comment>
<dbReference type="InterPro" id="IPR004183">
    <property type="entry name" value="Xdiol_dOase_suB"/>
</dbReference>
<comment type="cofactor">
    <cofactor evidence="10">
        <name>Fe(2+)</name>
        <dbReference type="ChEBI" id="CHEBI:29033"/>
    </cofactor>
</comment>
<comment type="similarity">
    <text evidence="4 10">Belongs to the LigB/MhpB extradiol dioxygenase family.</text>
</comment>
<reference evidence="12 13" key="1">
    <citation type="journal article" date="2012" name="J. Bacteriol.">
        <title>Complete genome sequence of Klebsiella oxytoca KCTC 1686, used in production of 2,3-butanediol.</title>
        <authorList>
            <person name="Shin S.H."/>
            <person name="Kim S."/>
            <person name="Kim J.Y."/>
            <person name="Lee S."/>
            <person name="Um Y."/>
            <person name="Oh M.K."/>
            <person name="Kim Y.R."/>
            <person name="Lee J."/>
            <person name="Yang K.S."/>
        </authorList>
    </citation>
    <scope>NUCLEOTIDE SEQUENCE [LARGE SCALE GENOMIC DNA]</scope>
    <source>
        <strain evidence="13">ATCC 8724 / DSM 4798 / JCM 20051 / NBRC 3318 / NRRL B-199 / KCTC 1686</strain>
    </source>
</reference>
<evidence type="ECO:0000256" key="8">
    <source>
        <dbReference type="ARBA" id="ARBA00023002"/>
    </source>
</evidence>
<dbReference type="Gene3D" id="3.40.830.10">
    <property type="entry name" value="LigB-like"/>
    <property type="match status" value="1"/>
</dbReference>
<dbReference type="GO" id="GO:0047070">
    <property type="term" value="F:3-carboxyethylcatechol 2,3-dioxygenase activity"/>
    <property type="evidence" value="ECO:0007669"/>
    <property type="project" value="UniProtKB-UniRule"/>
</dbReference>
<keyword evidence="9 10" id="KW-0408">Iron</keyword>
<keyword evidence="7 10" id="KW-0223">Dioxygenase</keyword>
<evidence type="ECO:0000313" key="13">
    <source>
        <dbReference type="Proteomes" id="UP000007843"/>
    </source>
</evidence>
<dbReference type="EC" id="1.13.11.16" evidence="10"/>
<dbReference type="Pfam" id="PF02900">
    <property type="entry name" value="LigB"/>
    <property type="match status" value="1"/>
</dbReference>
<dbReference type="NCBIfam" id="NF009910">
    <property type="entry name" value="PRK13370.1-4"/>
    <property type="match status" value="1"/>
</dbReference>
<proteinExistence type="inferred from homology"/>
<dbReference type="HAMAP" id="MF_01653">
    <property type="entry name" value="MhpB"/>
    <property type="match status" value="1"/>
</dbReference>
<evidence type="ECO:0000256" key="5">
    <source>
        <dbReference type="ARBA" id="ARBA00011881"/>
    </source>
</evidence>
<dbReference type="NCBIfam" id="NF009907">
    <property type="entry name" value="PRK13370.1-1"/>
    <property type="match status" value="1"/>
</dbReference>
<dbReference type="RefSeq" id="WP_004851708.1">
    <property type="nucleotide sequence ID" value="NC_016612.1"/>
</dbReference>
<name>A0A0H3HI42_KLEM8</name>
<evidence type="ECO:0000256" key="6">
    <source>
        <dbReference type="ARBA" id="ARBA00022797"/>
    </source>
</evidence>
<keyword evidence="6 10" id="KW-0058">Aromatic hydrocarbons catabolism</keyword>
<evidence type="ECO:0000256" key="4">
    <source>
        <dbReference type="ARBA" id="ARBA00007030"/>
    </source>
</evidence>
<sequence>MNAYLHCLSHTPLVGYVDPEQAVLDEVNGTIADARARIAAFDPELVVLFAPDHYNGFFYDVMPPFCLGIGATAIGDFSSASGVLPVPTALAEACAHAVMKEGIDLAVSYCMQVDHGFAQPLEFLLGGLDTLPVLPVFINGVASPLPGFQRTRMLGEAIGRFLTTLNKRVLILGSGGLSHQPPVPELAKADAHMRDRLLGSGRQLPPDERELRQQRVISAAKQFIEDQNSLYPLNPVWDTRFMSLLEQGRLAELDAVSNEELSAMAGKSTHEIKTWVAAFAALSAFGRWRCEGRYYRPIPEWIAGFGSLSAAAQN</sequence>
<comment type="catalytic activity">
    <reaction evidence="2 10">
        <text>3-(2,3-dihydroxyphenyl)propanoate + O2 = (2Z,4E)-2-hydroxy-6-oxonona-2,4-dienedioate + H(+)</text>
        <dbReference type="Rhea" id="RHEA:23840"/>
        <dbReference type="ChEBI" id="CHEBI:15378"/>
        <dbReference type="ChEBI" id="CHEBI:15379"/>
        <dbReference type="ChEBI" id="CHEBI:46951"/>
        <dbReference type="ChEBI" id="CHEBI:66887"/>
        <dbReference type="EC" id="1.13.11.16"/>
    </reaction>
</comment>
<comment type="subunit">
    <text evidence="5 10">Homotetramer.</text>
</comment>
<feature type="active site" description="Proton donor" evidence="10">
    <location>
        <position position="115"/>
    </location>
</feature>
<dbReference type="AlphaFoldDB" id="A0A0H3HI42"/>
<keyword evidence="8 10" id="KW-0560">Oxidoreductase</keyword>
<dbReference type="GO" id="GO:0019380">
    <property type="term" value="P:3-phenylpropionate catabolic process"/>
    <property type="evidence" value="ECO:0007669"/>
    <property type="project" value="UniProtKB-UniRule"/>
</dbReference>
<evidence type="ECO:0000256" key="3">
    <source>
        <dbReference type="ARBA" id="ARBA00005207"/>
    </source>
</evidence>
<accession>A0A0H3HI42</accession>
<dbReference type="SUPFAM" id="SSF53213">
    <property type="entry name" value="LigB-like"/>
    <property type="match status" value="1"/>
</dbReference>
<comment type="function">
    <text evidence="10">Catalyzes the non-heme iron(II)-dependent oxidative cleavage of 2,3-dihydroxyphenylpropionic acid and 2,3-dihydroxicinnamic acid into 2-hydroxy-6-ketononadienedioate and 2-hydroxy-6-ketononatrienedioate, respectively.</text>
</comment>
<feature type="active site" description="Proton acceptor" evidence="10">
    <location>
        <position position="179"/>
    </location>
</feature>
<evidence type="ECO:0000259" key="11">
    <source>
        <dbReference type="Pfam" id="PF02900"/>
    </source>
</evidence>
<dbReference type="EMBL" id="CP003218">
    <property type="protein sequence ID" value="AEX06256.1"/>
    <property type="molecule type" value="Genomic_DNA"/>
</dbReference>
<evidence type="ECO:0000256" key="10">
    <source>
        <dbReference type="HAMAP-Rule" id="MF_01653"/>
    </source>
</evidence>
<dbReference type="UniPathway" id="UPA00714"/>
<feature type="domain" description="Extradiol ring-cleavage dioxygenase class III enzyme subunit B" evidence="11">
    <location>
        <begin position="5"/>
        <end position="306"/>
    </location>
</feature>
<dbReference type="GO" id="GO:0008198">
    <property type="term" value="F:ferrous iron binding"/>
    <property type="evidence" value="ECO:0007669"/>
    <property type="project" value="InterPro"/>
</dbReference>
<organism evidence="12 13">
    <name type="scientific">Klebsiella michiganensis (strain ATCC 8724 / DSM 4798 / JCM 20051 / NBRC 3318 / NRRL B-199 / KCTC 1686 / BUCSAV 143 / CCM 1901)</name>
    <dbReference type="NCBI Taxonomy" id="1006551"/>
    <lineage>
        <taxon>Bacteria</taxon>
        <taxon>Pseudomonadati</taxon>
        <taxon>Pseudomonadota</taxon>
        <taxon>Gammaproteobacteria</taxon>
        <taxon>Enterobacterales</taxon>
        <taxon>Enterobacteriaceae</taxon>
        <taxon>Klebsiella/Raoultella group</taxon>
        <taxon>Klebsiella</taxon>
    </lineage>
</organism>
<evidence type="ECO:0000256" key="9">
    <source>
        <dbReference type="ARBA" id="ARBA00023004"/>
    </source>
</evidence>
<dbReference type="KEGG" id="kox:KOX_22690"/>
<comment type="catalytic activity">
    <reaction evidence="1 10">
        <text>(2E)-3-(2,3-dihydroxyphenyl)prop-2-enoate + O2 = (2Z,4E,7E)-2-hydroxy-6-oxonona-2,4,7-trienedioate + H(+)</text>
        <dbReference type="Rhea" id="RHEA:25054"/>
        <dbReference type="ChEBI" id="CHEBI:15378"/>
        <dbReference type="ChEBI" id="CHEBI:15379"/>
        <dbReference type="ChEBI" id="CHEBI:58642"/>
        <dbReference type="ChEBI" id="CHEBI:66888"/>
        <dbReference type="EC" id="1.13.11.16"/>
    </reaction>
</comment>
<evidence type="ECO:0000256" key="1">
    <source>
        <dbReference type="ARBA" id="ARBA00001748"/>
    </source>
</evidence>
<dbReference type="InterPro" id="IPR023789">
    <property type="entry name" value="DHPP/DHXA_dioxygenase"/>
</dbReference>